<dbReference type="Gene3D" id="3.40.50.300">
    <property type="entry name" value="P-loop containing nucleotide triphosphate hydrolases"/>
    <property type="match status" value="1"/>
</dbReference>
<dbReference type="PANTHER" id="PTHR41930:SF1">
    <property type="entry name" value="DEPHOSPHO-COA KINASE"/>
    <property type="match status" value="1"/>
</dbReference>
<dbReference type="OMA" id="CRVSCSD"/>
<evidence type="ECO:0000313" key="1">
    <source>
        <dbReference type="EMBL" id="EGG24103.1"/>
    </source>
</evidence>
<dbReference type="AlphaFoldDB" id="F4PKH9"/>
<accession>F4PKH9</accession>
<dbReference type="OrthoDB" id="15234at2759"/>
<dbReference type="STRING" id="1054147.F4PKH9"/>
<proteinExistence type="predicted"/>
<keyword evidence="2" id="KW-1185">Reference proteome</keyword>
<dbReference type="PANTHER" id="PTHR41930">
    <property type="entry name" value="UPF0200 PROTEIN MJ1399"/>
    <property type="match status" value="1"/>
</dbReference>
<gene>
    <name evidence="1" type="ORF">DFA_06242</name>
</gene>
<evidence type="ECO:0008006" key="3">
    <source>
        <dbReference type="Google" id="ProtNLM"/>
    </source>
</evidence>
<dbReference type="Proteomes" id="UP000007797">
    <property type="component" value="Unassembled WGS sequence"/>
</dbReference>
<protein>
    <recommendedName>
        <fullName evidence="3">Dephospho-CoA kinase</fullName>
    </recommendedName>
</protein>
<organism evidence="1 2">
    <name type="scientific">Cavenderia fasciculata</name>
    <name type="common">Slime mold</name>
    <name type="synonym">Dictyostelium fasciculatum</name>
    <dbReference type="NCBI Taxonomy" id="261658"/>
    <lineage>
        <taxon>Eukaryota</taxon>
        <taxon>Amoebozoa</taxon>
        <taxon>Evosea</taxon>
        <taxon>Eumycetozoa</taxon>
        <taxon>Dictyostelia</taxon>
        <taxon>Acytosteliales</taxon>
        <taxon>Cavenderiaceae</taxon>
        <taxon>Cavenderia</taxon>
    </lineage>
</organism>
<dbReference type="KEGG" id="dfa:DFA_06242"/>
<dbReference type="SUPFAM" id="SSF52540">
    <property type="entry name" value="P-loop containing nucleoside triphosphate hydrolases"/>
    <property type="match status" value="1"/>
</dbReference>
<sequence>MNKTFQTIGVCGLNASGKSSLCSFYKAKGYQVISLSDVIRRVLKERNQPESRQLLIDTGNELRHKHGSGALAKMIIPTLDINKNYVIDSIRHPEEVRELRNGISLRNGLFCLVAVKASTQIRYNRLVSRAREGDVLSYDRFLETDKLESNNPDPQGQQIASVIAMADITVDNDYQDIQKFNNIITTETSIKIDHFLGDTKQLEE</sequence>
<reference evidence="2" key="1">
    <citation type="journal article" date="2011" name="Genome Res.">
        <title>Phylogeny-wide analysis of social amoeba genomes highlights ancient origins for complex intercellular communication.</title>
        <authorList>
            <person name="Heidel A.J."/>
            <person name="Lawal H.M."/>
            <person name="Felder M."/>
            <person name="Schilde C."/>
            <person name="Helps N.R."/>
            <person name="Tunggal B."/>
            <person name="Rivero F."/>
            <person name="John U."/>
            <person name="Schleicher M."/>
            <person name="Eichinger L."/>
            <person name="Platzer M."/>
            <person name="Noegel A.A."/>
            <person name="Schaap P."/>
            <person name="Gloeckner G."/>
        </authorList>
    </citation>
    <scope>NUCLEOTIDE SEQUENCE [LARGE SCALE GENOMIC DNA]</scope>
    <source>
        <strain evidence="2">SH3</strain>
    </source>
</reference>
<dbReference type="InterPro" id="IPR027417">
    <property type="entry name" value="P-loop_NTPase"/>
</dbReference>
<evidence type="ECO:0000313" key="2">
    <source>
        <dbReference type="Proteomes" id="UP000007797"/>
    </source>
</evidence>
<dbReference type="EMBL" id="GL883007">
    <property type="protein sequence ID" value="EGG24103.1"/>
    <property type="molecule type" value="Genomic_DNA"/>
</dbReference>
<dbReference type="Pfam" id="PF13671">
    <property type="entry name" value="AAA_33"/>
    <property type="match status" value="1"/>
</dbReference>
<name>F4PKH9_CACFS</name>
<dbReference type="RefSeq" id="XP_004361954.1">
    <property type="nucleotide sequence ID" value="XM_004361897.1"/>
</dbReference>
<dbReference type="GeneID" id="14876152"/>